<dbReference type="Ensembl" id="ENSNVIT00000008119.1">
    <property type="protein sequence ID" value="ENSNVIP00000006931.1"/>
    <property type="gene ID" value="ENSNVIG00000005503.1"/>
</dbReference>
<protein>
    <submittedName>
        <fullName evidence="1">Uncharacterized protein</fullName>
    </submittedName>
</protein>
<dbReference type="Proteomes" id="UP000694425">
    <property type="component" value="Unplaced"/>
</dbReference>
<keyword evidence="2" id="KW-1185">Reference proteome</keyword>
<accession>A0A8C7AD25</accession>
<reference evidence="1" key="1">
    <citation type="submission" date="2025-08" db="UniProtKB">
        <authorList>
            <consortium name="Ensembl"/>
        </authorList>
    </citation>
    <scope>IDENTIFICATION</scope>
</reference>
<dbReference type="AlphaFoldDB" id="A0A8C7AD25"/>
<organism evidence="1 2">
    <name type="scientific">Neovison vison</name>
    <name type="common">American mink</name>
    <name type="synonym">Mustela vison</name>
    <dbReference type="NCBI Taxonomy" id="452646"/>
    <lineage>
        <taxon>Eukaryota</taxon>
        <taxon>Metazoa</taxon>
        <taxon>Chordata</taxon>
        <taxon>Craniata</taxon>
        <taxon>Vertebrata</taxon>
        <taxon>Euteleostomi</taxon>
        <taxon>Mammalia</taxon>
        <taxon>Eutheria</taxon>
        <taxon>Laurasiatheria</taxon>
        <taxon>Carnivora</taxon>
        <taxon>Caniformia</taxon>
        <taxon>Musteloidea</taxon>
        <taxon>Mustelidae</taxon>
        <taxon>Mustelinae</taxon>
        <taxon>Neogale</taxon>
    </lineage>
</organism>
<evidence type="ECO:0000313" key="2">
    <source>
        <dbReference type="Proteomes" id="UP000694425"/>
    </source>
</evidence>
<evidence type="ECO:0000313" key="1">
    <source>
        <dbReference type="Ensembl" id="ENSNVIP00000006931.1"/>
    </source>
</evidence>
<sequence>MSVTLNTDVNDIKIERFSERTPKTCESFFEDEVIVTGARNLRMNIATFLTTMFEVLYLWLTTAQIPMDLSSSPMANSHFWT</sequence>
<proteinExistence type="predicted"/>
<reference evidence="1" key="2">
    <citation type="submission" date="2025-09" db="UniProtKB">
        <authorList>
            <consortium name="Ensembl"/>
        </authorList>
    </citation>
    <scope>IDENTIFICATION</scope>
</reference>
<name>A0A8C7AD25_NEOVI</name>
<dbReference type="GeneTree" id="ENSGT00950000185146"/>